<dbReference type="InterPro" id="IPR037143">
    <property type="entry name" value="4-PPantetheinyl_Trfase_dom_sf"/>
</dbReference>
<dbReference type="AlphaFoldDB" id="A0A9D1IR94"/>
<evidence type="ECO:0000256" key="1">
    <source>
        <dbReference type="ARBA" id="ARBA00010990"/>
    </source>
</evidence>
<dbReference type="GO" id="GO:0019878">
    <property type="term" value="P:lysine biosynthetic process via aminoadipic acid"/>
    <property type="evidence" value="ECO:0007669"/>
    <property type="project" value="TreeGrafter"/>
</dbReference>
<dbReference type="EMBL" id="DVMX01000117">
    <property type="protein sequence ID" value="HIU42098.1"/>
    <property type="molecule type" value="Genomic_DNA"/>
</dbReference>
<dbReference type="InterPro" id="IPR008278">
    <property type="entry name" value="4-PPantetheinyl_Trfase_dom"/>
</dbReference>
<dbReference type="InterPro" id="IPR050559">
    <property type="entry name" value="P-Pant_transferase_sf"/>
</dbReference>
<comment type="caution">
    <text evidence="4">The sequence shown here is derived from an EMBL/GenBank/DDBJ whole genome shotgun (WGS) entry which is preliminary data.</text>
</comment>
<evidence type="ECO:0000256" key="2">
    <source>
        <dbReference type="ARBA" id="ARBA00022679"/>
    </source>
</evidence>
<keyword evidence="2 4" id="KW-0808">Transferase</keyword>
<organism evidence="4 5">
    <name type="scientific">Candidatus Egerieicola faecale</name>
    <dbReference type="NCBI Taxonomy" id="2840774"/>
    <lineage>
        <taxon>Bacteria</taxon>
        <taxon>Bacillati</taxon>
        <taxon>Bacillota</taxon>
        <taxon>Clostridia</taxon>
        <taxon>Eubacteriales</taxon>
        <taxon>Oscillospiraceae</taxon>
        <taxon>Oscillospiraceae incertae sedis</taxon>
        <taxon>Candidatus Egerieicola</taxon>
    </lineage>
</organism>
<dbReference type="GO" id="GO:0008897">
    <property type="term" value="F:holo-[acyl-carrier-protein] synthase activity"/>
    <property type="evidence" value="ECO:0007669"/>
    <property type="project" value="InterPro"/>
</dbReference>
<dbReference type="PANTHER" id="PTHR12215">
    <property type="entry name" value="PHOSPHOPANTETHEINE TRANSFERASE"/>
    <property type="match status" value="1"/>
</dbReference>
<feature type="domain" description="4'-phosphopantetheinyl transferase" evidence="3">
    <location>
        <begin position="119"/>
        <end position="187"/>
    </location>
</feature>
<reference evidence="4" key="2">
    <citation type="journal article" date="2021" name="PeerJ">
        <title>Extensive microbial diversity within the chicken gut microbiome revealed by metagenomics and culture.</title>
        <authorList>
            <person name="Gilroy R."/>
            <person name="Ravi A."/>
            <person name="Getino M."/>
            <person name="Pursley I."/>
            <person name="Horton D.L."/>
            <person name="Alikhan N.F."/>
            <person name="Baker D."/>
            <person name="Gharbi K."/>
            <person name="Hall N."/>
            <person name="Watson M."/>
            <person name="Adriaenssens E.M."/>
            <person name="Foster-Nyarko E."/>
            <person name="Jarju S."/>
            <person name="Secka A."/>
            <person name="Antonio M."/>
            <person name="Oren A."/>
            <person name="Chaudhuri R.R."/>
            <person name="La Ragione R."/>
            <person name="Hildebrand F."/>
            <person name="Pallen M.J."/>
        </authorList>
    </citation>
    <scope>NUCLEOTIDE SEQUENCE</scope>
    <source>
        <strain evidence="4">4509</strain>
    </source>
</reference>
<evidence type="ECO:0000313" key="4">
    <source>
        <dbReference type="EMBL" id="HIU42098.1"/>
    </source>
</evidence>
<evidence type="ECO:0000313" key="5">
    <source>
        <dbReference type="Proteomes" id="UP000824082"/>
    </source>
</evidence>
<sequence length="229" mass="25302">MGFETKNCKGGAFVILCLTGDCTPLLDPARLQQALAALPPWRQNRLVARSSPEHRAAGAGAWLLVEQGAKKLGIALPSSAPAYTPHGKPYFPDLPRFSFSLSHSGTRCLCIVSDDGQRLGCDLERLRPLPQWERLARRFFHPQEGEWLSRQPQPETAFFRLWCEKEAALKATAAGFSQGMQQFSLRGGTPAGFPQKRDSGIWEGYAYALCWEAGAEKIPVESVEILECI</sequence>
<dbReference type="GO" id="GO:0005829">
    <property type="term" value="C:cytosol"/>
    <property type="evidence" value="ECO:0007669"/>
    <property type="project" value="TreeGrafter"/>
</dbReference>
<gene>
    <name evidence="4" type="ORF">IAD19_06045</name>
</gene>
<dbReference type="Pfam" id="PF01648">
    <property type="entry name" value="ACPS"/>
    <property type="match status" value="1"/>
</dbReference>
<protein>
    <submittedName>
        <fullName evidence="4">4'-phosphopantetheinyl transferase superfamily protein</fullName>
    </submittedName>
</protein>
<dbReference type="SUPFAM" id="SSF56214">
    <property type="entry name" value="4'-phosphopantetheinyl transferase"/>
    <property type="match status" value="2"/>
</dbReference>
<proteinExistence type="inferred from homology"/>
<evidence type="ECO:0000259" key="3">
    <source>
        <dbReference type="Pfam" id="PF01648"/>
    </source>
</evidence>
<dbReference type="GO" id="GO:0000287">
    <property type="term" value="F:magnesium ion binding"/>
    <property type="evidence" value="ECO:0007669"/>
    <property type="project" value="InterPro"/>
</dbReference>
<accession>A0A9D1IR94</accession>
<dbReference type="Proteomes" id="UP000824082">
    <property type="component" value="Unassembled WGS sequence"/>
</dbReference>
<dbReference type="PANTHER" id="PTHR12215:SF10">
    <property type="entry name" value="L-AMINOADIPATE-SEMIALDEHYDE DEHYDROGENASE-PHOSPHOPANTETHEINYL TRANSFERASE"/>
    <property type="match status" value="1"/>
</dbReference>
<reference evidence="4" key="1">
    <citation type="submission" date="2020-10" db="EMBL/GenBank/DDBJ databases">
        <authorList>
            <person name="Gilroy R."/>
        </authorList>
    </citation>
    <scope>NUCLEOTIDE SEQUENCE</scope>
    <source>
        <strain evidence="4">4509</strain>
    </source>
</reference>
<comment type="similarity">
    <text evidence="1">Belongs to the P-Pant transferase superfamily. Gsp/Sfp/HetI/AcpT family.</text>
</comment>
<name>A0A9D1IR94_9FIRM</name>
<dbReference type="Gene3D" id="3.90.470.20">
    <property type="entry name" value="4'-phosphopantetheinyl transferase domain"/>
    <property type="match status" value="2"/>
</dbReference>